<reference evidence="3 4" key="1">
    <citation type="submission" date="2019-10" db="EMBL/GenBank/DDBJ databases">
        <authorList>
            <person name="Palmer J.M."/>
        </authorList>
    </citation>
    <scope>NUCLEOTIDE SEQUENCE [LARGE SCALE GENOMIC DNA]</scope>
    <source>
        <strain evidence="3 4">TWF696</strain>
    </source>
</reference>
<feature type="transmembrane region" description="Helical" evidence="2">
    <location>
        <begin position="56"/>
        <end position="87"/>
    </location>
</feature>
<feature type="compositionally biased region" description="Basic residues" evidence="1">
    <location>
        <begin position="198"/>
        <end position="208"/>
    </location>
</feature>
<keyword evidence="2" id="KW-0472">Membrane</keyword>
<dbReference type="Proteomes" id="UP001375240">
    <property type="component" value="Unassembled WGS sequence"/>
</dbReference>
<evidence type="ECO:0008006" key="5">
    <source>
        <dbReference type="Google" id="ProtNLM"/>
    </source>
</evidence>
<dbReference type="AlphaFoldDB" id="A0AAV9UY30"/>
<sequence>MAAAVVAAVCLAPLRALLAVVLFVVSPVTATAVYFGRLVVSLFGIPLWLARKLSVLYVYLGTASLVGICIAVLFYLFYAATVALLGLNQRPRRPITRYKPQSSTINSHIPSRVRAADARVTPSFSIPSDSSRWLGGSVALTAASTSGRAGMGMGAIDVLGGAAASISPTSSLSPGLATRQRIFPILEEEDEHEEDVVRRRRKGRTLKR</sequence>
<evidence type="ECO:0000256" key="2">
    <source>
        <dbReference type="SAM" id="Phobius"/>
    </source>
</evidence>
<comment type="caution">
    <text evidence="3">The sequence shown here is derived from an EMBL/GenBank/DDBJ whole genome shotgun (WGS) entry which is preliminary data.</text>
</comment>
<dbReference type="EMBL" id="JAVHNQ010000004">
    <property type="protein sequence ID" value="KAK6349671.1"/>
    <property type="molecule type" value="Genomic_DNA"/>
</dbReference>
<evidence type="ECO:0000256" key="1">
    <source>
        <dbReference type="SAM" id="MobiDB-lite"/>
    </source>
</evidence>
<accession>A0AAV9UY30</accession>
<proteinExistence type="predicted"/>
<organism evidence="3 4">
    <name type="scientific">Orbilia brochopaga</name>
    <dbReference type="NCBI Taxonomy" id="3140254"/>
    <lineage>
        <taxon>Eukaryota</taxon>
        <taxon>Fungi</taxon>
        <taxon>Dikarya</taxon>
        <taxon>Ascomycota</taxon>
        <taxon>Pezizomycotina</taxon>
        <taxon>Orbiliomycetes</taxon>
        <taxon>Orbiliales</taxon>
        <taxon>Orbiliaceae</taxon>
        <taxon>Orbilia</taxon>
    </lineage>
</organism>
<evidence type="ECO:0000313" key="4">
    <source>
        <dbReference type="Proteomes" id="UP001375240"/>
    </source>
</evidence>
<keyword evidence="4" id="KW-1185">Reference proteome</keyword>
<name>A0AAV9UY30_9PEZI</name>
<protein>
    <recommendedName>
        <fullName evidence="5">TRP C-terminal domain-containing protein</fullName>
    </recommendedName>
</protein>
<gene>
    <name evidence="3" type="ORF">TWF696_005950</name>
</gene>
<feature type="region of interest" description="Disordered" evidence="1">
    <location>
        <begin position="189"/>
        <end position="208"/>
    </location>
</feature>
<keyword evidence="2" id="KW-0812">Transmembrane</keyword>
<keyword evidence="2" id="KW-1133">Transmembrane helix</keyword>
<evidence type="ECO:0000313" key="3">
    <source>
        <dbReference type="EMBL" id="KAK6349671.1"/>
    </source>
</evidence>